<proteinExistence type="predicted"/>
<dbReference type="Pfam" id="PF00583">
    <property type="entry name" value="Acetyltransf_1"/>
    <property type="match status" value="1"/>
</dbReference>
<feature type="domain" description="N-acetyltransferase" evidence="3">
    <location>
        <begin position="106"/>
        <end position="257"/>
    </location>
</feature>
<dbReference type="SUPFAM" id="SSF55729">
    <property type="entry name" value="Acyl-CoA N-acyltransferases (Nat)"/>
    <property type="match status" value="1"/>
</dbReference>
<accession>A0A6A4W7P8</accession>
<dbReference type="Proteomes" id="UP000440578">
    <property type="component" value="Unassembled WGS sequence"/>
</dbReference>
<dbReference type="GO" id="GO:0008080">
    <property type="term" value="F:N-acetyltransferase activity"/>
    <property type="evidence" value="ECO:0007669"/>
    <property type="project" value="InterPro"/>
</dbReference>
<dbReference type="InterPro" id="IPR016181">
    <property type="entry name" value="Acyl_CoA_acyltransferase"/>
</dbReference>
<dbReference type="InterPro" id="IPR050769">
    <property type="entry name" value="NAT_camello-type"/>
</dbReference>
<gene>
    <name evidence="4" type="primary">Nat8</name>
    <name evidence="4" type="ORF">FJT64_003006</name>
</gene>
<dbReference type="PROSITE" id="PS51186">
    <property type="entry name" value="GNAT"/>
    <property type="match status" value="1"/>
</dbReference>
<dbReference type="OrthoDB" id="41532at2759"/>
<evidence type="ECO:0000313" key="5">
    <source>
        <dbReference type="Proteomes" id="UP000440578"/>
    </source>
</evidence>
<keyword evidence="2" id="KW-0812">Transmembrane</keyword>
<keyword evidence="2" id="KW-0472">Membrane</keyword>
<keyword evidence="5" id="KW-1185">Reference proteome</keyword>
<dbReference type="PANTHER" id="PTHR13947:SF37">
    <property type="entry name" value="LD18367P"/>
    <property type="match status" value="1"/>
</dbReference>
<sequence>MPDPASTPQLPSYLCCIRPFEPRDALAVKAMASEAATSTVWSFFTAALFRETFWELLIAVEAVLFVVFGVPGDLCVLLVPAFFVFIFTSIWAAHQVRAVAAQSDLSNIPDTYQTSKRTNFWVAELYEPLLGPASAFQLTFVTPQDVEKYQTDLGGLRRVVVGTVGIRKNRDEPEGGWLTRMAVLKPYRGHGIGTQLLEVACRFCGDVGLTHVRLQTTECHDAAKSLFYKHGFQILNYMHKPMFAGVKVGVYMFTRNVKPSRQALNA</sequence>
<dbReference type="Gene3D" id="3.40.630.30">
    <property type="match status" value="1"/>
</dbReference>
<keyword evidence="2" id="KW-1133">Transmembrane helix</keyword>
<organism evidence="4 5">
    <name type="scientific">Amphibalanus amphitrite</name>
    <name type="common">Striped barnacle</name>
    <name type="synonym">Balanus amphitrite</name>
    <dbReference type="NCBI Taxonomy" id="1232801"/>
    <lineage>
        <taxon>Eukaryota</taxon>
        <taxon>Metazoa</taxon>
        <taxon>Ecdysozoa</taxon>
        <taxon>Arthropoda</taxon>
        <taxon>Crustacea</taxon>
        <taxon>Multicrustacea</taxon>
        <taxon>Cirripedia</taxon>
        <taxon>Thoracica</taxon>
        <taxon>Thoracicalcarea</taxon>
        <taxon>Balanomorpha</taxon>
        <taxon>Balanoidea</taxon>
        <taxon>Balanidae</taxon>
        <taxon>Amphibalaninae</taxon>
        <taxon>Amphibalanus</taxon>
    </lineage>
</organism>
<dbReference type="EMBL" id="VIIS01001102">
    <property type="protein sequence ID" value="KAF0302023.1"/>
    <property type="molecule type" value="Genomic_DNA"/>
</dbReference>
<evidence type="ECO:0000313" key="4">
    <source>
        <dbReference type="EMBL" id="KAF0302023.1"/>
    </source>
</evidence>
<feature type="transmembrane region" description="Helical" evidence="2">
    <location>
        <begin position="76"/>
        <end position="93"/>
    </location>
</feature>
<keyword evidence="1 4" id="KW-0808">Transferase</keyword>
<evidence type="ECO:0000259" key="3">
    <source>
        <dbReference type="PROSITE" id="PS51186"/>
    </source>
</evidence>
<dbReference type="CDD" id="cd04301">
    <property type="entry name" value="NAT_SF"/>
    <property type="match status" value="1"/>
</dbReference>
<protein>
    <submittedName>
        <fullName evidence="4">N-acetyltransferase 8</fullName>
    </submittedName>
</protein>
<evidence type="ECO:0000256" key="1">
    <source>
        <dbReference type="ARBA" id="ARBA00022679"/>
    </source>
</evidence>
<dbReference type="AlphaFoldDB" id="A0A6A4W7P8"/>
<dbReference type="InterPro" id="IPR000182">
    <property type="entry name" value="GNAT_dom"/>
</dbReference>
<comment type="caution">
    <text evidence="4">The sequence shown here is derived from an EMBL/GenBank/DDBJ whole genome shotgun (WGS) entry which is preliminary data.</text>
</comment>
<reference evidence="4 5" key="1">
    <citation type="submission" date="2019-07" db="EMBL/GenBank/DDBJ databases">
        <title>Draft genome assembly of a fouling barnacle, Amphibalanus amphitrite (Darwin, 1854): The first reference genome for Thecostraca.</title>
        <authorList>
            <person name="Kim W."/>
        </authorList>
    </citation>
    <scope>NUCLEOTIDE SEQUENCE [LARGE SCALE GENOMIC DNA]</scope>
    <source>
        <strain evidence="4">SNU_AA5</strain>
        <tissue evidence="4">Soma without cirri and trophi</tissue>
    </source>
</reference>
<evidence type="ECO:0000256" key="2">
    <source>
        <dbReference type="SAM" id="Phobius"/>
    </source>
</evidence>
<name>A0A6A4W7P8_AMPAM</name>
<dbReference type="PANTHER" id="PTHR13947">
    <property type="entry name" value="GNAT FAMILY N-ACETYLTRANSFERASE"/>
    <property type="match status" value="1"/>
</dbReference>